<sequence length="86" mass="8886">MFLAVLYSKINCLLFDFKGIIHTNGGSATSSGGGGGGYIALYYTSGYVDERDITSYGGASSNGENGAAGVIYLEQGSNKKVCSKVL</sequence>
<organism evidence="1 2">
    <name type="scientific">Dreissena polymorpha</name>
    <name type="common">Zebra mussel</name>
    <name type="synonym">Mytilus polymorpha</name>
    <dbReference type="NCBI Taxonomy" id="45954"/>
    <lineage>
        <taxon>Eukaryota</taxon>
        <taxon>Metazoa</taxon>
        <taxon>Spiralia</taxon>
        <taxon>Lophotrochozoa</taxon>
        <taxon>Mollusca</taxon>
        <taxon>Bivalvia</taxon>
        <taxon>Autobranchia</taxon>
        <taxon>Heteroconchia</taxon>
        <taxon>Euheterodonta</taxon>
        <taxon>Imparidentia</taxon>
        <taxon>Neoheterodontei</taxon>
        <taxon>Myida</taxon>
        <taxon>Dreissenoidea</taxon>
        <taxon>Dreissenidae</taxon>
        <taxon>Dreissena</taxon>
    </lineage>
</organism>
<accession>A0A9D4JQN4</accession>
<name>A0A9D4JQN4_DREPO</name>
<dbReference type="AlphaFoldDB" id="A0A9D4JQN4"/>
<evidence type="ECO:0000313" key="2">
    <source>
        <dbReference type="Proteomes" id="UP000828390"/>
    </source>
</evidence>
<comment type="caution">
    <text evidence="1">The sequence shown here is derived from an EMBL/GenBank/DDBJ whole genome shotgun (WGS) entry which is preliminary data.</text>
</comment>
<keyword evidence="2" id="KW-1185">Reference proteome</keyword>
<evidence type="ECO:0000313" key="1">
    <source>
        <dbReference type="EMBL" id="KAH3816427.1"/>
    </source>
</evidence>
<dbReference type="Proteomes" id="UP000828390">
    <property type="component" value="Unassembled WGS sequence"/>
</dbReference>
<gene>
    <name evidence="1" type="ORF">DPMN_117943</name>
</gene>
<reference evidence="1" key="1">
    <citation type="journal article" date="2019" name="bioRxiv">
        <title>The Genome of the Zebra Mussel, Dreissena polymorpha: A Resource for Invasive Species Research.</title>
        <authorList>
            <person name="McCartney M.A."/>
            <person name="Auch B."/>
            <person name="Kono T."/>
            <person name="Mallez S."/>
            <person name="Zhang Y."/>
            <person name="Obille A."/>
            <person name="Becker A."/>
            <person name="Abrahante J.E."/>
            <person name="Garbe J."/>
            <person name="Badalamenti J.P."/>
            <person name="Herman A."/>
            <person name="Mangelson H."/>
            <person name="Liachko I."/>
            <person name="Sullivan S."/>
            <person name="Sone E.D."/>
            <person name="Koren S."/>
            <person name="Silverstein K.A.T."/>
            <person name="Beckman K.B."/>
            <person name="Gohl D.M."/>
        </authorList>
    </citation>
    <scope>NUCLEOTIDE SEQUENCE</scope>
    <source>
        <strain evidence="1">Duluth1</strain>
        <tissue evidence="1">Whole animal</tissue>
    </source>
</reference>
<dbReference type="EMBL" id="JAIWYP010000005">
    <property type="protein sequence ID" value="KAH3816427.1"/>
    <property type="molecule type" value="Genomic_DNA"/>
</dbReference>
<protein>
    <submittedName>
        <fullName evidence="1">Uncharacterized protein</fullName>
    </submittedName>
</protein>
<reference evidence="1" key="2">
    <citation type="submission" date="2020-11" db="EMBL/GenBank/DDBJ databases">
        <authorList>
            <person name="McCartney M.A."/>
            <person name="Auch B."/>
            <person name="Kono T."/>
            <person name="Mallez S."/>
            <person name="Becker A."/>
            <person name="Gohl D.M."/>
            <person name="Silverstein K.A.T."/>
            <person name="Koren S."/>
            <person name="Bechman K.B."/>
            <person name="Herman A."/>
            <person name="Abrahante J.E."/>
            <person name="Garbe J."/>
        </authorList>
    </citation>
    <scope>NUCLEOTIDE SEQUENCE</scope>
    <source>
        <strain evidence="1">Duluth1</strain>
        <tissue evidence="1">Whole animal</tissue>
    </source>
</reference>
<proteinExistence type="predicted"/>